<dbReference type="AlphaFoldDB" id="A0A9P6DAB8"/>
<comment type="caution">
    <text evidence="2">The sequence shown here is derived from an EMBL/GenBank/DDBJ whole genome shotgun (WGS) entry which is preliminary data.</text>
</comment>
<evidence type="ECO:0000313" key="3">
    <source>
        <dbReference type="Proteomes" id="UP000807025"/>
    </source>
</evidence>
<accession>A0A9P6DAB8</accession>
<keyword evidence="3" id="KW-1185">Reference proteome</keyword>
<reference evidence="2" key="1">
    <citation type="submission" date="2020-11" db="EMBL/GenBank/DDBJ databases">
        <authorList>
            <consortium name="DOE Joint Genome Institute"/>
            <person name="Ahrendt S."/>
            <person name="Riley R."/>
            <person name="Andreopoulos W."/>
            <person name="Labutti K."/>
            <person name="Pangilinan J."/>
            <person name="Ruiz-Duenas F.J."/>
            <person name="Barrasa J.M."/>
            <person name="Sanchez-Garcia M."/>
            <person name="Camarero S."/>
            <person name="Miyauchi S."/>
            <person name="Serrano A."/>
            <person name="Linde D."/>
            <person name="Babiker R."/>
            <person name="Drula E."/>
            <person name="Ayuso-Fernandez I."/>
            <person name="Pacheco R."/>
            <person name="Padilla G."/>
            <person name="Ferreira P."/>
            <person name="Barriuso J."/>
            <person name="Kellner H."/>
            <person name="Castanera R."/>
            <person name="Alfaro M."/>
            <person name="Ramirez L."/>
            <person name="Pisabarro A.G."/>
            <person name="Kuo A."/>
            <person name="Tritt A."/>
            <person name="Lipzen A."/>
            <person name="He G."/>
            <person name="Yan M."/>
            <person name="Ng V."/>
            <person name="Cullen D."/>
            <person name="Martin F."/>
            <person name="Rosso M.-N."/>
            <person name="Henrissat B."/>
            <person name="Hibbett D."/>
            <person name="Martinez A.T."/>
            <person name="Grigoriev I.V."/>
        </authorList>
    </citation>
    <scope>NUCLEOTIDE SEQUENCE</scope>
    <source>
        <strain evidence="2">ATCC 90797</strain>
    </source>
</reference>
<name>A0A9P6DAB8_PLEER</name>
<proteinExistence type="predicted"/>
<evidence type="ECO:0000256" key="1">
    <source>
        <dbReference type="SAM" id="MobiDB-lite"/>
    </source>
</evidence>
<feature type="region of interest" description="Disordered" evidence="1">
    <location>
        <begin position="140"/>
        <end position="161"/>
    </location>
</feature>
<evidence type="ECO:0000313" key="2">
    <source>
        <dbReference type="EMBL" id="KAF9499101.1"/>
    </source>
</evidence>
<protein>
    <submittedName>
        <fullName evidence="2">Uncharacterized protein</fullName>
    </submittedName>
</protein>
<dbReference type="Proteomes" id="UP000807025">
    <property type="component" value="Unassembled WGS sequence"/>
</dbReference>
<gene>
    <name evidence="2" type="ORF">BDN71DRAFT_1428421</name>
</gene>
<sequence>MHPQAVIKPQASIQLIADNSPKTRLLTEQAVPGTHIVSALADELARETGHVILRVPSRIANIAVWSVSVYRVAYGKAIEEPEALASWKATPDEGTDHGNRPNHPILATNSKATQTHTLLFAHEATRVFGRTIRRNVTGTPLQPYYGQAPLGPSEEDVILRP</sequence>
<dbReference type="EMBL" id="MU154534">
    <property type="protein sequence ID" value="KAF9499101.1"/>
    <property type="molecule type" value="Genomic_DNA"/>
</dbReference>
<organism evidence="2 3">
    <name type="scientific">Pleurotus eryngii</name>
    <name type="common">Boletus of the steppes</name>
    <dbReference type="NCBI Taxonomy" id="5323"/>
    <lineage>
        <taxon>Eukaryota</taxon>
        <taxon>Fungi</taxon>
        <taxon>Dikarya</taxon>
        <taxon>Basidiomycota</taxon>
        <taxon>Agaricomycotina</taxon>
        <taxon>Agaricomycetes</taxon>
        <taxon>Agaricomycetidae</taxon>
        <taxon>Agaricales</taxon>
        <taxon>Pleurotineae</taxon>
        <taxon>Pleurotaceae</taxon>
        <taxon>Pleurotus</taxon>
    </lineage>
</organism>